<organism evidence="2 3">
    <name type="scientific">Sphingomonas lycopersici</name>
    <dbReference type="NCBI Taxonomy" id="2951807"/>
    <lineage>
        <taxon>Bacteria</taxon>
        <taxon>Pseudomonadati</taxon>
        <taxon>Pseudomonadota</taxon>
        <taxon>Alphaproteobacteria</taxon>
        <taxon>Sphingomonadales</taxon>
        <taxon>Sphingomonadaceae</taxon>
        <taxon>Sphingomonas</taxon>
    </lineage>
</organism>
<evidence type="ECO:0000313" key="2">
    <source>
        <dbReference type="EMBL" id="MCW6537222.1"/>
    </source>
</evidence>
<dbReference type="InterPro" id="IPR051541">
    <property type="entry name" value="PTS_SugarTrans_NitroReg"/>
</dbReference>
<dbReference type="PANTHER" id="PTHR47738">
    <property type="entry name" value="PTS SYSTEM FRUCTOSE-LIKE EIIA COMPONENT-RELATED"/>
    <property type="match status" value="1"/>
</dbReference>
<keyword evidence="3" id="KW-1185">Reference proteome</keyword>
<dbReference type="PROSITE" id="PS51094">
    <property type="entry name" value="PTS_EIIA_TYPE_2"/>
    <property type="match status" value="1"/>
</dbReference>
<dbReference type="GO" id="GO:0030295">
    <property type="term" value="F:protein kinase activator activity"/>
    <property type="evidence" value="ECO:0007669"/>
    <property type="project" value="TreeGrafter"/>
</dbReference>
<sequence length="156" mass="16355">MTSDLSDLLSPDFILVDLAVSSKKALFHQLGQVAGPALALDAATVSAALAERERLGSTGFGGGVAIPHARIAGVAQIVVMVARLAKPIDFAAVDDAPVDIVVAMFSPPDAGAEHLKALARVSRRFRDREFVDKLRGAASRDAFYALLTADETRDAA</sequence>
<dbReference type="AlphaFoldDB" id="A0AA41ZD98"/>
<dbReference type="Gene3D" id="3.40.930.10">
    <property type="entry name" value="Mannitol-specific EII, Chain A"/>
    <property type="match status" value="1"/>
</dbReference>
<dbReference type="PROSITE" id="PS00372">
    <property type="entry name" value="PTS_EIIA_TYPE_2_HIS"/>
    <property type="match status" value="1"/>
</dbReference>
<dbReference type="InterPro" id="IPR016152">
    <property type="entry name" value="PTrfase/Anion_transptr"/>
</dbReference>
<name>A0AA41ZD98_9SPHN</name>
<dbReference type="SUPFAM" id="SSF55804">
    <property type="entry name" value="Phoshotransferase/anion transport protein"/>
    <property type="match status" value="1"/>
</dbReference>
<dbReference type="PANTHER" id="PTHR47738:SF1">
    <property type="entry name" value="NITROGEN REGULATORY PROTEIN"/>
    <property type="match status" value="1"/>
</dbReference>
<protein>
    <submittedName>
        <fullName evidence="2">PTS sugar transporter subunit IIA</fullName>
    </submittedName>
</protein>
<reference evidence="2" key="1">
    <citation type="submission" date="2022-06" db="EMBL/GenBank/DDBJ databases">
        <title>Sphingomonas sp. nov. isolated from rhizosphere soil of tomato.</title>
        <authorList>
            <person name="Dong H."/>
            <person name="Gao R."/>
        </authorList>
    </citation>
    <scope>NUCLEOTIDE SEQUENCE</scope>
    <source>
        <strain evidence="2">MMSM24</strain>
    </source>
</reference>
<dbReference type="RefSeq" id="WP_179512942.1">
    <property type="nucleotide sequence ID" value="NZ_JANFAU010000007.1"/>
</dbReference>
<evidence type="ECO:0000313" key="3">
    <source>
        <dbReference type="Proteomes" id="UP001165565"/>
    </source>
</evidence>
<dbReference type="Proteomes" id="UP001165565">
    <property type="component" value="Unassembled WGS sequence"/>
</dbReference>
<keyword evidence="2" id="KW-0813">Transport</keyword>
<dbReference type="Pfam" id="PF00359">
    <property type="entry name" value="PTS_EIIA_2"/>
    <property type="match status" value="1"/>
</dbReference>
<evidence type="ECO:0000259" key="1">
    <source>
        <dbReference type="PROSITE" id="PS51094"/>
    </source>
</evidence>
<comment type="caution">
    <text evidence="2">The sequence shown here is derived from an EMBL/GenBank/DDBJ whole genome shotgun (WGS) entry which is preliminary data.</text>
</comment>
<feature type="domain" description="PTS EIIA type-2" evidence="1">
    <location>
        <begin position="7"/>
        <end position="150"/>
    </location>
</feature>
<dbReference type="CDD" id="cd00211">
    <property type="entry name" value="PTS_IIA_fru"/>
    <property type="match status" value="1"/>
</dbReference>
<accession>A0AA41ZD98</accession>
<gene>
    <name evidence="2" type="ORF">NEE01_20785</name>
</gene>
<keyword evidence="2" id="KW-0762">Sugar transport</keyword>
<proteinExistence type="predicted"/>
<dbReference type="InterPro" id="IPR002178">
    <property type="entry name" value="PTS_EIIA_type-2_dom"/>
</dbReference>
<dbReference type="EMBL" id="JANFAV010000020">
    <property type="protein sequence ID" value="MCW6537222.1"/>
    <property type="molecule type" value="Genomic_DNA"/>
</dbReference>